<evidence type="ECO:0000256" key="6">
    <source>
        <dbReference type="ARBA" id="ARBA00022989"/>
    </source>
</evidence>
<feature type="transmembrane region" description="Helical" evidence="9">
    <location>
        <begin position="585"/>
        <end position="604"/>
    </location>
</feature>
<evidence type="ECO:0000256" key="8">
    <source>
        <dbReference type="ARBA" id="ARBA00023136"/>
    </source>
</evidence>
<evidence type="ECO:0000256" key="4">
    <source>
        <dbReference type="ARBA" id="ARBA00022692"/>
    </source>
</evidence>
<keyword evidence="8 9" id="KW-0472">Membrane</keyword>
<feature type="transmembrane region" description="Helical" evidence="9">
    <location>
        <begin position="311"/>
        <end position="333"/>
    </location>
</feature>
<dbReference type="PANTHER" id="PTHR16254:SF14">
    <property type="entry name" value="TRANSMEMBRANE AND COILED-COIL DOMAIN-CONTAINING PROTEIN 3"/>
    <property type="match status" value="1"/>
</dbReference>
<keyword evidence="5" id="KW-0732">Signal</keyword>
<evidence type="ECO:0000256" key="7">
    <source>
        <dbReference type="ARBA" id="ARBA00023065"/>
    </source>
</evidence>
<evidence type="ECO:0000256" key="2">
    <source>
        <dbReference type="ARBA" id="ARBA00022448"/>
    </source>
</evidence>
<name>A0A9W9Z860_9CNID</name>
<evidence type="ECO:0000313" key="11">
    <source>
        <dbReference type="EMBL" id="KAJ7376983.1"/>
    </source>
</evidence>
<dbReference type="PANTHER" id="PTHR16254">
    <property type="entry name" value="POTASSIUM/PROTON ANTIPORTER-RELATED"/>
    <property type="match status" value="1"/>
</dbReference>
<dbReference type="GO" id="GO:0016020">
    <property type="term" value="C:membrane"/>
    <property type="evidence" value="ECO:0007669"/>
    <property type="project" value="UniProtKB-SubCell"/>
</dbReference>
<keyword evidence="4 9" id="KW-0812">Transmembrane</keyword>
<evidence type="ECO:0000256" key="9">
    <source>
        <dbReference type="SAM" id="Phobius"/>
    </source>
</evidence>
<gene>
    <name evidence="11" type="primary">TMCO3</name>
    <name evidence="11" type="ORF">OS493_031255</name>
</gene>
<feature type="transmembrane region" description="Helical" evidence="9">
    <location>
        <begin position="379"/>
        <end position="397"/>
    </location>
</feature>
<dbReference type="AlphaFoldDB" id="A0A9W9Z860"/>
<dbReference type="Proteomes" id="UP001163046">
    <property type="component" value="Unassembled WGS sequence"/>
</dbReference>
<dbReference type="Gene3D" id="1.20.1530.20">
    <property type="match status" value="1"/>
</dbReference>
<evidence type="ECO:0000313" key="12">
    <source>
        <dbReference type="Proteomes" id="UP001163046"/>
    </source>
</evidence>
<organism evidence="11 12">
    <name type="scientific">Desmophyllum pertusum</name>
    <dbReference type="NCBI Taxonomy" id="174260"/>
    <lineage>
        <taxon>Eukaryota</taxon>
        <taxon>Metazoa</taxon>
        <taxon>Cnidaria</taxon>
        <taxon>Anthozoa</taxon>
        <taxon>Hexacorallia</taxon>
        <taxon>Scleractinia</taxon>
        <taxon>Caryophylliina</taxon>
        <taxon>Caryophylliidae</taxon>
        <taxon>Desmophyllum</taxon>
    </lineage>
</organism>
<keyword evidence="3" id="KW-0050">Antiport</keyword>
<dbReference type="OrthoDB" id="1654420at2759"/>
<feature type="domain" description="Cation/H+ exchanger transmembrane" evidence="10">
    <location>
        <begin position="278"/>
        <end position="648"/>
    </location>
</feature>
<dbReference type="EMBL" id="MU826385">
    <property type="protein sequence ID" value="KAJ7376983.1"/>
    <property type="molecule type" value="Genomic_DNA"/>
</dbReference>
<keyword evidence="6 9" id="KW-1133">Transmembrane helix</keyword>
<proteinExistence type="predicted"/>
<dbReference type="InterPro" id="IPR006153">
    <property type="entry name" value="Cation/H_exchanger_TM"/>
</dbReference>
<feature type="transmembrane region" description="Helical" evidence="9">
    <location>
        <begin position="272"/>
        <end position="299"/>
    </location>
</feature>
<evidence type="ECO:0000259" key="10">
    <source>
        <dbReference type="Pfam" id="PF00999"/>
    </source>
</evidence>
<feature type="transmembrane region" description="Helical" evidence="9">
    <location>
        <begin position="559"/>
        <end position="578"/>
    </location>
</feature>
<keyword evidence="2" id="KW-0813">Transport</keyword>
<protein>
    <submittedName>
        <fullName evidence="11">Transmembrane and coiled-coil domains-containing protein 3</fullName>
    </submittedName>
</protein>
<keyword evidence="7" id="KW-0406">Ion transport</keyword>
<feature type="transmembrane region" description="Helical" evidence="9">
    <location>
        <begin position="418"/>
        <end position="440"/>
    </location>
</feature>
<comment type="subcellular location">
    <subcellularLocation>
        <location evidence="1">Membrane</location>
        <topology evidence="1">Multi-pass membrane protein</topology>
    </subcellularLocation>
</comment>
<dbReference type="InterPro" id="IPR045158">
    <property type="entry name" value="KEA4/5/6-like"/>
</dbReference>
<reference evidence="11" key="1">
    <citation type="submission" date="2023-01" db="EMBL/GenBank/DDBJ databases">
        <title>Genome assembly of the deep-sea coral Lophelia pertusa.</title>
        <authorList>
            <person name="Herrera S."/>
            <person name="Cordes E."/>
        </authorList>
    </citation>
    <scope>NUCLEOTIDE SEQUENCE</scope>
    <source>
        <strain evidence="11">USNM1676648</strain>
        <tissue evidence="11">Polyp</tissue>
    </source>
</reference>
<sequence>MMALSANIIECFALFGMMLMLIACKGDAAKGNFAAVTKDDLTRWNPSTCQSVSHLFKVKKSVMNKLVNLMKTQKDHQQLTNAQVKTITIFKNELNVTERAVFDSLDGLRRLLLEDYKSVVHMKEAIKQRLEALKLLALQQEDQFNAITEAEKEFVAANKHADMQSNGTRIEKVIGSILDDVAFAADKLEDELDEKTFEKTRNAKGASIEAVVRLTGDDTYKDTDNDNRTSLAEPDDENDMSILVDSQNNQFVLAKAKDATIPHEDVHFIKDIIFILVLCFLGSCICTLVHLPTMFAFVISGMLLGPSGLNMIKTVVQVETLGEFGVFFILFAVGLEFSPDRIKRVWKVALGGSSLIMVLMIVFGIFWGSCFGILPQQSVFVAACLSLSSTPLVAKFVESKDGDSKEHTNGDGDYASSLLGILVMQDVHLGLLVALLPALAGHTGAAASKANSGAVHSIISGQDNANDSDEFTSTLWMLFEVMLSFLVLMLVCFVVAKVIGPIFRLLQDTGSKELMILATLSEHLGISMELGCFMAGVVLSSNGEHLVHQVTELVEPLRDFFSCLFFASIGFHVFPTFVLNEFPLVLTLTLGVVSVKFVVSVFVLRMFLCESRSTKYIVAAGLAQVSEFSFVLGSRARRFHLISRERHYNQSSARSFTVENFLVEIWKQKALENSRKN</sequence>
<feature type="transmembrane region" description="Helical" evidence="9">
    <location>
        <begin position="345"/>
        <end position="367"/>
    </location>
</feature>
<evidence type="ECO:0000256" key="5">
    <source>
        <dbReference type="ARBA" id="ARBA00022729"/>
    </source>
</evidence>
<dbReference type="Pfam" id="PF00999">
    <property type="entry name" value="Na_H_Exchanger"/>
    <property type="match status" value="1"/>
</dbReference>
<dbReference type="InterPro" id="IPR038770">
    <property type="entry name" value="Na+/solute_symporter_sf"/>
</dbReference>
<evidence type="ECO:0000256" key="3">
    <source>
        <dbReference type="ARBA" id="ARBA00022449"/>
    </source>
</evidence>
<feature type="transmembrane region" description="Helical" evidence="9">
    <location>
        <begin position="481"/>
        <end position="503"/>
    </location>
</feature>
<dbReference type="GO" id="GO:0015386">
    <property type="term" value="F:potassium:proton antiporter activity"/>
    <property type="evidence" value="ECO:0007669"/>
    <property type="project" value="InterPro"/>
</dbReference>
<keyword evidence="12" id="KW-1185">Reference proteome</keyword>
<accession>A0A9W9Z860</accession>
<comment type="caution">
    <text evidence="11">The sequence shown here is derived from an EMBL/GenBank/DDBJ whole genome shotgun (WGS) entry which is preliminary data.</text>
</comment>
<evidence type="ECO:0000256" key="1">
    <source>
        <dbReference type="ARBA" id="ARBA00004141"/>
    </source>
</evidence>
<feature type="transmembrane region" description="Helical" evidence="9">
    <location>
        <begin position="6"/>
        <end position="24"/>
    </location>
</feature>